<feature type="compositionally biased region" description="Low complexity" evidence="1">
    <location>
        <begin position="198"/>
        <end position="218"/>
    </location>
</feature>
<gene>
    <name evidence="2" type="ORF">SOCE836_076750</name>
</gene>
<feature type="compositionally biased region" description="Low complexity" evidence="1">
    <location>
        <begin position="237"/>
        <end position="251"/>
    </location>
</feature>
<evidence type="ECO:0000256" key="1">
    <source>
        <dbReference type="SAM" id="MobiDB-lite"/>
    </source>
</evidence>
<name>A0A4V0NH54_SORCE</name>
<feature type="region of interest" description="Disordered" evidence="1">
    <location>
        <begin position="189"/>
        <end position="251"/>
    </location>
</feature>
<dbReference type="EMBL" id="CP012672">
    <property type="protein sequence ID" value="AUX35482.1"/>
    <property type="molecule type" value="Genomic_DNA"/>
</dbReference>
<sequence length="251" mass="27872">MPRRPTGSLFRNAADRLYIRVLVGDNDRESFPLDPKLTEKQAEQRKELVADLAARLRASRNVTRDAIVALLERAAVREGRALRDVIEAVEVVCRGGAQAKVVPGSGSVPKQVTLQQFGELWTSGELARMYPDHVKPKRSVEQDVYRFDRHIYPIAGRVPVASFTLDDAERASCARSRRCRPRRAVTSRSSCTGSWRWPSSPAAFSRRTRSPAASSRSSALRRRRPASTQTRTLACWPAPRSRSAGAFSGAS</sequence>
<proteinExistence type="predicted"/>
<dbReference type="Proteomes" id="UP000295497">
    <property type="component" value="Chromosome"/>
</dbReference>
<evidence type="ECO:0000313" key="2">
    <source>
        <dbReference type="EMBL" id="AUX35482.1"/>
    </source>
</evidence>
<organism evidence="2 3">
    <name type="scientific">Sorangium cellulosum</name>
    <name type="common">Polyangium cellulosum</name>
    <dbReference type="NCBI Taxonomy" id="56"/>
    <lineage>
        <taxon>Bacteria</taxon>
        <taxon>Pseudomonadati</taxon>
        <taxon>Myxococcota</taxon>
        <taxon>Polyangia</taxon>
        <taxon>Polyangiales</taxon>
        <taxon>Polyangiaceae</taxon>
        <taxon>Sorangium</taxon>
    </lineage>
</organism>
<protein>
    <submittedName>
        <fullName evidence="2">Uncharacterized protein</fullName>
    </submittedName>
</protein>
<dbReference type="AlphaFoldDB" id="A0A4V0NH54"/>
<accession>A0A4V0NH54</accession>
<evidence type="ECO:0000313" key="3">
    <source>
        <dbReference type="Proteomes" id="UP000295497"/>
    </source>
</evidence>
<reference evidence="2 3" key="1">
    <citation type="submission" date="2015-09" db="EMBL/GenBank/DDBJ databases">
        <title>Sorangium comparison.</title>
        <authorList>
            <person name="Zaburannyi N."/>
            <person name="Bunk B."/>
            <person name="Overmann J."/>
            <person name="Mueller R."/>
        </authorList>
    </citation>
    <scope>NUCLEOTIDE SEQUENCE [LARGE SCALE GENOMIC DNA]</scope>
    <source>
        <strain evidence="2 3">So ce836</strain>
    </source>
</reference>